<evidence type="ECO:0000256" key="4">
    <source>
        <dbReference type="ARBA" id="ARBA00023295"/>
    </source>
</evidence>
<comment type="similarity">
    <text evidence="2 5">Belongs to the glycosyl hydrolase 43 family.</text>
</comment>
<evidence type="ECO:0000256" key="3">
    <source>
        <dbReference type="ARBA" id="ARBA00022801"/>
    </source>
</evidence>
<keyword evidence="3 5" id="KW-0378">Hydrolase</keyword>
<dbReference type="Pfam" id="PF04616">
    <property type="entry name" value="Glyco_hydro_43"/>
    <property type="match status" value="1"/>
</dbReference>
<keyword evidence="6" id="KW-0732">Signal</keyword>
<evidence type="ECO:0000313" key="7">
    <source>
        <dbReference type="EMBL" id="QEE29147.1"/>
    </source>
</evidence>
<keyword evidence="8" id="KW-1185">Reference proteome</keyword>
<dbReference type="KEGG" id="talb:FTW19_14785"/>
<dbReference type="EMBL" id="CP042806">
    <property type="protein sequence ID" value="QEE29147.1"/>
    <property type="molecule type" value="Genomic_DNA"/>
</dbReference>
<dbReference type="InterPro" id="IPR023296">
    <property type="entry name" value="Glyco_hydro_beta-prop_sf"/>
</dbReference>
<evidence type="ECO:0000256" key="1">
    <source>
        <dbReference type="ARBA" id="ARBA00004834"/>
    </source>
</evidence>
<comment type="pathway">
    <text evidence="1">Glycan metabolism; L-arabinan degradation.</text>
</comment>
<name>A0A5B9EFM9_9BACT</name>
<proteinExistence type="inferred from homology"/>
<keyword evidence="4 5" id="KW-0326">Glycosidase</keyword>
<dbReference type="AlphaFoldDB" id="A0A5B9EFM9"/>
<dbReference type="Proteomes" id="UP000321820">
    <property type="component" value="Chromosome"/>
</dbReference>
<dbReference type="InterPro" id="IPR050727">
    <property type="entry name" value="GH43_arabinanases"/>
</dbReference>
<dbReference type="SUPFAM" id="SSF75005">
    <property type="entry name" value="Arabinanase/levansucrase/invertase"/>
    <property type="match status" value="1"/>
</dbReference>
<organism evidence="7 8">
    <name type="scientific">Terriglobus albidus</name>
    <dbReference type="NCBI Taxonomy" id="1592106"/>
    <lineage>
        <taxon>Bacteria</taxon>
        <taxon>Pseudomonadati</taxon>
        <taxon>Acidobacteriota</taxon>
        <taxon>Terriglobia</taxon>
        <taxon>Terriglobales</taxon>
        <taxon>Acidobacteriaceae</taxon>
        <taxon>Terriglobus</taxon>
    </lineage>
</organism>
<evidence type="ECO:0000256" key="2">
    <source>
        <dbReference type="ARBA" id="ARBA00009865"/>
    </source>
</evidence>
<gene>
    <name evidence="7" type="ORF">FTW19_14785</name>
</gene>
<sequence>MKRLLCCLFLLPELFLAPHTKAQQSPAATVPLYRDPVHDGAADPVVIWNTQRKAWWMLYTNRRADIEDSTGVRWVHGTRIGIAESRDGGAHWKYLSEADIPAEKPDYTLWAPEVIQVKGTYHMFLTVVPGTFSDWNAPRYIEHLTSTDLLHWKEIGKLELGSDRVIDACLFRKPDGAWRLWYKNERDGSKIYMSDSTDLEHWSPAGIAVKTRGEGPVVFGWKGTYWLIQDAWNGLGVFHSSDLTSWERQPENLLQSHGAKPTDDAQGQHPDVVVDAAGRAWLFYFTHQSGKDEKPGDPQWKRRTVMHVTELHENGGVLQVNRDAPAEIHMLPPPKNKKSDTAGAW</sequence>
<accession>A0A5B9EFM9</accession>
<evidence type="ECO:0000256" key="6">
    <source>
        <dbReference type="SAM" id="SignalP"/>
    </source>
</evidence>
<dbReference type="Gene3D" id="2.115.10.20">
    <property type="entry name" value="Glycosyl hydrolase domain, family 43"/>
    <property type="match status" value="1"/>
</dbReference>
<feature type="chain" id="PRO_5022816379" evidence="6">
    <location>
        <begin position="23"/>
        <end position="345"/>
    </location>
</feature>
<dbReference type="InterPro" id="IPR006710">
    <property type="entry name" value="Glyco_hydro_43"/>
</dbReference>
<dbReference type="GO" id="GO:0004553">
    <property type="term" value="F:hydrolase activity, hydrolyzing O-glycosyl compounds"/>
    <property type="evidence" value="ECO:0007669"/>
    <property type="project" value="InterPro"/>
</dbReference>
<evidence type="ECO:0000256" key="5">
    <source>
        <dbReference type="RuleBase" id="RU361187"/>
    </source>
</evidence>
<evidence type="ECO:0000313" key="8">
    <source>
        <dbReference type="Proteomes" id="UP000321820"/>
    </source>
</evidence>
<dbReference type="RefSeq" id="WP_147648345.1">
    <property type="nucleotide sequence ID" value="NZ_CP042806.1"/>
</dbReference>
<dbReference type="OrthoDB" id="9759709at2"/>
<feature type="signal peptide" evidence="6">
    <location>
        <begin position="1"/>
        <end position="22"/>
    </location>
</feature>
<dbReference type="CDD" id="cd08984">
    <property type="entry name" value="GH43-like"/>
    <property type="match status" value="1"/>
</dbReference>
<protein>
    <submittedName>
        <fullName evidence="7">Family 43 glycosylhydrolase</fullName>
    </submittedName>
</protein>
<dbReference type="PANTHER" id="PTHR43301">
    <property type="entry name" value="ARABINAN ENDO-1,5-ALPHA-L-ARABINOSIDASE"/>
    <property type="match status" value="1"/>
</dbReference>
<reference evidence="7 8" key="1">
    <citation type="submission" date="2019-08" db="EMBL/GenBank/DDBJ databases">
        <title>Complete genome sequence of Terriglobus albidus strain ORNL.</title>
        <authorList>
            <person name="Podar M."/>
        </authorList>
    </citation>
    <scope>NUCLEOTIDE SEQUENCE [LARGE SCALE GENOMIC DNA]</scope>
    <source>
        <strain evidence="7 8">ORNL</strain>
    </source>
</reference>
<dbReference type="PANTHER" id="PTHR43301:SF3">
    <property type="entry name" value="ARABINAN ENDO-1,5-ALPHA-L-ARABINOSIDASE A-RELATED"/>
    <property type="match status" value="1"/>
</dbReference>
<dbReference type="GO" id="GO:0005975">
    <property type="term" value="P:carbohydrate metabolic process"/>
    <property type="evidence" value="ECO:0007669"/>
    <property type="project" value="InterPro"/>
</dbReference>